<sequence length="682" mass="78267">MEYIKLDPFLSQFKTCIIKVLQMQEILNLSNLSIPFLLNKVAPGLNSSVITKHQVSSTPLKTFKARNLRCTVAAIAVGNLDLKNVTKEAREGIDNFIYETKRLRSQRPKMVVVFQKDAHTSRLSYNIALHVQNVHTYIPVFVLFPVGVQKTNNRFSGYFLPSFSESTIKFDCFVDACLRVMESVFDNTTNFGLKMQWKYDTMAWYQEWYRKHVRSPFDRKDHWNLSITVYFVLVQILDTNFTVNGMFGLGCLELLPTAFIGVGGSDYKMQEWRVTHFSRFNFITSDSVKAASLELSLYTKPFEILVWQEATLPFLRMMILGGLAPKPIWLATRFAAFQRRGTFSMDDMKSLFSEKLTAPKTALVVFSHALKFYWERVRTAQQQQRTKYAHNGKTTNDGFLRMSMSLYVTEWYDEKYNHVGKRAGNLMSSGLFWFWEKWDKIRFPQDLPVGRNYSAIIEPPVCPLSMDSSLVLSLYALFVANLLSLSILLLESSICISLMDAKYRKLEPVLYNLKNCVIKVLQLQETLDLSKLSALLLLNGFAPSRNTSVGAITNSIKTTRRVFKAQNLRCTVATVEIGSPGYKRAAKDGFGKYVYVTLCLDGQTPKMFLIVLQDGGCERSTFLCQFLRYFHVMYKIMTPRYQDTYYPGIQENATSNFTTTWTPARKSCKTYLMILQNSGGKC</sequence>
<dbReference type="Proteomes" id="UP000708208">
    <property type="component" value="Unassembled WGS sequence"/>
</dbReference>
<protein>
    <submittedName>
        <fullName evidence="1">Uncharacterized protein</fullName>
    </submittedName>
</protein>
<proteinExistence type="predicted"/>
<accession>A0A8J2KEJ6</accession>
<name>A0A8J2KEJ6_9HEXA</name>
<organism evidence="1 2">
    <name type="scientific">Allacma fusca</name>
    <dbReference type="NCBI Taxonomy" id="39272"/>
    <lineage>
        <taxon>Eukaryota</taxon>
        <taxon>Metazoa</taxon>
        <taxon>Ecdysozoa</taxon>
        <taxon>Arthropoda</taxon>
        <taxon>Hexapoda</taxon>
        <taxon>Collembola</taxon>
        <taxon>Symphypleona</taxon>
        <taxon>Sminthuridae</taxon>
        <taxon>Allacma</taxon>
    </lineage>
</organism>
<keyword evidence="2" id="KW-1185">Reference proteome</keyword>
<gene>
    <name evidence="1" type="ORF">AFUS01_LOCUS27014</name>
</gene>
<reference evidence="1" key="1">
    <citation type="submission" date="2021-06" db="EMBL/GenBank/DDBJ databases">
        <authorList>
            <person name="Hodson N. C."/>
            <person name="Mongue J. A."/>
            <person name="Jaron S. K."/>
        </authorList>
    </citation>
    <scope>NUCLEOTIDE SEQUENCE</scope>
</reference>
<comment type="caution">
    <text evidence="1">The sequence shown here is derived from an EMBL/GenBank/DDBJ whole genome shotgun (WGS) entry which is preliminary data.</text>
</comment>
<dbReference type="AlphaFoldDB" id="A0A8J2KEJ6"/>
<dbReference type="EMBL" id="CAJVCH010368909">
    <property type="protein sequence ID" value="CAG7816391.1"/>
    <property type="molecule type" value="Genomic_DNA"/>
</dbReference>
<evidence type="ECO:0000313" key="1">
    <source>
        <dbReference type="EMBL" id="CAG7816391.1"/>
    </source>
</evidence>
<evidence type="ECO:0000313" key="2">
    <source>
        <dbReference type="Proteomes" id="UP000708208"/>
    </source>
</evidence>